<evidence type="ECO:0000313" key="2">
    <source>
        <dbReference type="EMBL" id="RNF13056.1"/>
    </source>
</evidence>
<comment type="caution">
    <text evidence="2">The sequence shown here is derived from an EMBL/GenBank/DDBJ whole genome shotgun (WGS) entry which is preliminary data.</text>
</comment>
<evidence type="ECO:0000313" key="3">
    <source>
        <dbReference type="Proteomes" id="UP000284403"/>
    </source>
</evidence>
<keyword evidence="3" id="KW-1185">Reference proteome</keyword>
<dbReference type="AlphaFoldDB" id="A0A3R7RU80"/>
<reference evidence="2 3" key="1">
    <citation type="journal article" date="2018" name="BMC Genomics">
        <title>Genomic comparison of Trypanosoma conorhini and Trypanosoma rangeli to Trypanosoma cruzi strains of high and low virulence.</title>
        <authorList>
            <person name="Bradwell K.R."/>
            <person name="Koparde V.N."/>
            <person name="Matveyev A.V."/>
            <person name="Serrano M.G."/>
            <person name="Alves J.M."/>
            <person name="Parikh H."/>
            <person name="Huang B."/>
            <person name="Lee V."/>
            <person name="Espinosa-Alvarez O."/>
            <person name="Ortiz P.A."/>
            <person name="Costa-Martins A.G."/>
            <person name="Teixeira M.M."/>
            <person name="Buck G.A."/>
        </authorList>
    </citation>
    <scope>NUCLEOTIDE SEQUENCE [LARGE SCALE GENOMIC DNA]</scope>
    <source>
        <strain evidence="2 3">025E</strain>
    </source>
</reference>
<evidence type="ECO:0000256" key="1">
    <source>
        <dbReference type="SAM" id="MobiDB-lite"/>
    </source>
</evidence>
<dbReference type="RefSeq" id="XP_029226673.1">
    <property type="nucleotide sequence ID" value="XM_029373240.1"/>
</dbReference>
<feature type="region of interest" description="Disordered" evidence="1">
    <location>
        <begin position="205"/>
        <end position="232"/>
    </location>
</feature>
<dbReference type="GeneID" id="40319974"/>
<feature type="compositionally biased region" description="Pro residues" evidence="1">
    <location>
        <begin position="214"/>
        <end position="223"/>
    </location>
</feature>
<protein>
    <submittedName>
        <fullName evidence="2">Uncharacterized protein</fullName>
    </submittedName>
</protein>
<organism evidence="2 3">
    <name type="scientific">Trypanosoma conorhini</name>
    <dbReference type="NCBI Taxonomy" id="83891"/>
    <lineage>
        <taxon>Eukaryota</taxon>
        <taxon>Discoba</taxon>
        <taxon>Euglenozoa</taxon>
        <taxon>Kinetoplastea</taxon>
        <taxon>Metakinetoplastina</taxon>
        <taxon>Trypanosomatida</taxon>
        <taxon>Trypanosomatidae</taxon>
        <taxon>Trypanosoma</taxon>
    </lineage>
</organism>
<feature type="compositionally biased region" description="Low complexity" evidence="1">
    <location>
        <begin position="277"/>
        <end position="288"/>
    </location>
</feature>
<proteinExistence type="predicted"/>
<sequence length="288" mass="31281">MIGGTHVAQVVRAVANGDGDWAEVPRCVREAVVLALAGRESQAAGGVGATAEAAARRHCDRWPEPREGSRAAVSSLSEEVVQRSVRTFEDAAWVRDQAVRSFAQFHNTVEETREGLRHHLRALWRTAAQLDPALLRDLRRERGLSPGDEVPENVVLPTAALRRLRQLEAMVDEVADGVEALRWASVRFAANLLSDDEKRAMGLDPADLRAEDVPPGPSSTPPRPGEEPTLSERRQCCMSRVALLDGASMQQLAEEEPSHHRFSQSTKGAGSQHRAASESSLSSLGARA</sequence>
<name>A0A3R7RU80_9TRYP</name>
<accession>A0A3R7RU80</accession>
<dbReference type="EMBL" id="MKKU01000424">
    <property type="protein sequence ID" value="RNF13056.1"/>
    <property type="molecule type" value="Genomic_DNA"/>
</dbReference>
<gene>
    <name evidence="2" type="ORF">Tco025E_06363</name>
</gene>
<feature type="region of interest" description="Disordered" evidence="1">
    <location>
        <begin position="247"/>
        <end position="288"/>
    </location>
</feature>
<dbReference type="Proteomes" id="UP000284403">
    <property type="component" value="Unassembled WGS sequence"/>
</dbReference>
<dbReference type="OrthoDB" id="264387at2759"/>